<organism evidence="1">
    <name type="scientific">uncultured Caudovirales phage</name>
    <dbReference type="NCBI Taxonomy" id="2100421"/>
    <lineage>
        <taxon>Viruses</taxon>
        <taxon>Duplodnaviria</taxon>
        <taxon>Heunggongvirae</taxon>
        <taxon>Uroviricota</taxon>
        <taxon>Caudoviricetes</taxon>
        <taxon>Peduoviridae</taxon>
        <taxon>Maltschvirus</taxon>
        <taxon>Maltschvirus maltsch</taxon>
    </lineage>
</organism>
<sequence>MPELDNLLSAQHRAGTAVMLDVASFVAHVRRFMSPESVIFLNPDMAKPTMLAVLDYHDRVNLPGDDERQLADGALPRAGRHKTFYAFPVSVEWKAWAEKDGVQMSQRDFADFMEDRIGDVLPPPDPNNDADKNALDVARALGGSFAAAADLMAMSRGLKININKAFKEAINRTTGESDLVFVEEHKNEAGQPLRVPGLFRIGIPVFFGEAAYPITVQLRYRPGEGGIKWTYSLYRKDVIFDHAIGQVRQFVGTQTGLPVLLGKPEA</sequence>
<dbReference type="Pfam" id="PF10065">
    <property type="entry name" value="DUF2303"/>
    <property type="match status" value="1"/>
</dbReference>
<gene>
    <name evidence="1" type="ORF">UFOVP326_91</name>
</gene>
<proteinExistence type="predicted"/>
<name>A0A6J5LVJ4_9CAUD</name>
<reference evidence="1" key="1">
    <citation type="submission" date="2020-04" db="EMBL/GenBank/DDBJ databases">
        <authorList>
            <person name="Chiriac C."/>
            <person name="Salcher M."/>
            <person name="Ghai R."/>
            <person name="Kavagutti S V."/>
        </authorList>
    </citation>
    <scope>NUCLEOTIDE SEQUENCE</scope>
</reference>
<protein>
    <submittedName>
        <fullName evidence="1">Protein of unkown function DUF2303</fullName>
    </submittedName>
</protein>
<dbReference type="InterPro" id="IPR019276">
    <property type="entry name" value="DUF2303"/>
</dbReference>
<accession>A0A6J5LVJ4</accession>
<evidence type="ECO:0000313" key="1">
    <source>
        <dbReference type="EMBL" id="CAB4137812.1"/>
    </source>
</evidence>
<dbReference type="EMBL" id="LR796340">
    <property type="protein sequence ID" value="CAB4137812.1"/>
    <property type="molecule type" value="Genomic_DNA"/>
</dbReference>